<dbReference type="PANTHER" id="PTHR30408:SF12">
    <property type="entry name" value="TYPE I RESTRICTION ENZYME MJAVIII SPECIFICITY SUBUNIT"/>
    <property type="match status" value="1"/>
</dbReference>
<accession>A0A549YIS0</accession>
<keyword evidence="7" id="KW-1185">Reference proteome</keyword>
<sequence length="418" mass="47197">MVSDWKRVKLEEIAEITGGGTPSKSNDEYWNGDIPWLTPTDVTKSKKNFLSDTESYITDIGLKKSSAKLIPENNVLMTSRATIGKSIINKVPMATNQGFANFICDGMKVSSEYLLYLLNSKAKKFEQLGSGSTFKEISKGELKSFVVDLPPVVEQQKIAAILSSVDEAIEKTEQIIEQTEKVKKGLMQQLLTKGIGHTEFKYTPFGKIPIPWKVTPVEQFATVEYGVSEAVSNNTDSSIGIPILTGANITLDGKIDLFKQVYIQKRDAEKFQLKKGDLLFNWRSGSQHHVGKTAIFNLDGDFTYASFILRIRVNGECDYRYYYYLLNYLKSIGYFSKDTSVQVNFKLNATSFRELLLIKPSLDEQKQISQRLLAIDNKIKLEKDKLLRLANLKHGLMQQLLTGKVRVPIDDEEEVKET</sequence>
<name>A0A549YIS0_9BACI</name>
<feature type="coiled-coil region" evidence="4">
    <location>
        <begin position="162"/>
        <end position="189"/>
    </location>
</feature>
<reference evidence="6 7" key="1">
    <citation type="submission" date="2019-07" db="EMBL/GenBank/DDBJ databases">
        <title>Genomic analysis of Lentibacillus sp. NKC851-2.</title>
        <authorList>
            <person name="Oh Y.J."/>
        </authorList>
    </citation>
    <scope>NUCLEOTIDE SEQUENCE [LARGE SCALE GENOMIC DNA]</scope>
    <source>
        <strain evidence="6 7">NKC851-2</strain>
    </source>
</reference>
<keyword evidence="2" id="KW-0680">Restriction system</keyword>
<dbReference type="InterPro" id="IPR052021">
    <property type="entry name" value="Type-I_RS_S_subunit"/>
</dbReference>
<protein>
    <recommendedName>
        <fullName evidence="5">Type I restriction modification DNA specificity domain-containing protein</fullName>
    </recommendedName>
</protein>
<dbReference type="Gene3D" id="3.90.220.20">
    <property type="entry name" value="DNA methylase specificity domains"/>
    <property type="match status" value="2"/>
</dbReference>
<dbReference type="CDD" id="cd17273">
    <property type="entry name" value="RMtype1_S_EcoJA69PI-TRD1-CR1_like"/>
    <property type="match status" value="1"/>
</dbReference>
<keyword evidence="3" id="KW-0238">DNA-binding</keyword>
<dbReference type="AlphaFoldDB" id="A0A549YIS0"/>
<organism evidence="6 7">
    <name type="scientific">Lentibacillus cibarius</name>
    <dbReference type="NCBI Taxonomy" id="2583219"/>
    <lineage>
        <taxon>Bacteria</taxon>
        <taxon>Bacillati</taxon>
        <taxon>Bacillota</taxon>
        <taxon>Bacilli</taxon>
        <taxon>Bacillales</taxon>
        <taxon>Bacillaceae</taxon>
        <taxon>Lentibacillus</taxon>
    </lineage>
</organism>
<dbReference type="EMBL" id="VJMZ01000001">
    <property type="protein sequence ID" value="TRM11768.1"/>
    <property type="molecule type" value="Genomic_DNA"/>
</dbReference>
<dbReference type="Pfam" id="PF01420">
    <property type="entry name" value="Methylase_S"/>
    <property type="match status" value="2"/>
</dbReference>
<dbReference type="PANTHER" id="PTHR30408">
    <property type="entry name" value="TYPE-1 RESTRICTION ENZYME ECOKI SPECIFICITY PROTEIN"/>
    <property type="match status" value="1"/>
</dbReference>
<dbReference type="SUPFAM" id="SSF116734">
    <property type="entry name" value="DNA methylase specificity domain"/>
    <property type="match status" value="2"/>
</dbReference>
<gene>
    <name evidence="6" type="ORF">FH966_08800</name>
</gene>
<comment type="caution">
    <text evidence="6">The sequence shown here is derived from an EMBL/GenBank/DDBJ whole genome shotgun (WGS) entry which is preliminary data.</text>
</comment>
<evidence type="ECO:0000256" key="3">
    <source>
        <dbReference type="ARBA" id="ARBA00023125"/>
    </source>
</evidence>
<proteinExistence type="inferred from homology"/>
<dbReference type="InterPro" id="IPR044946">
    <property type="entry name" value="Restrct_endonuc_typeI_TRD_sf"/>
</dbReference>
<dbReference type="GO" id="GO:0009307">
    <property type="term" value="P:DNA restriction-modification system"/>
    <property type="evidence" value="ECO:0007669"/>
    <property type="project" value="UniProtKB-KW"/>
</dbReference>
<keyword evidence="4" id="KW-0175">Coiled coil</keyword>
<evidence type="ECO:0000256" key="1">
    <source>
        <dbReference type="ARBA" id="ARBA00010923"/>
    </source>
</evidence>
<dbReference type="InterPro" id="IPR000055">
    <property type="entry name" value="Restrct_endonuc_typeI_TRD"/>
</dbReference>
<evidence type="ECO:0000259" key="5">
    <source>
        <dbReference type="Pfam" id="PF01420"/>
    </source>
</evidence>
<comment type="similarity">
    <text evidence="1">Belongs to the type-I restriction system S methylase family.</text>
</comment>
<feature type="domain" description="Type I restriction modification DNA specificity" evidence="5">
    <location>
        <begin position="3"/>
        <end position="178"/>
    </location>
</feature>
<dbReference type="Gene3D" id="1.10.287.1120">
    <property type="entry name" value="Bipartite methylase S protein"/>
    <property type="match status" value="1"/>
</dbReference>
<dbReference type="Proteomes" id="UP000319280">
    <property type="component" value="Unassembled WGS sequence"/>
</dbReference>
<evidence type="ECO:0000256" key="4">
    <source>
        <dbReference type="SAM" id="Coils"/>
    </source>
</evidence>
<dbReference type="GO" id="GO:0003677">
    <property type="term" value="F:DNA binding"/>
    <property type="evidence" value="ECO:0007669"/>
    <property type="project" value="UniProtKB-KW"/>
</dbReference>
<evidence type="ECO:0000313" key="6">
    <source>
        <dbReference type="EMBL" id="TRM11768.1"/>
    </source>
</evidence>
<evidence type="ECO:0000256" key="2">
    <source>
        <dbReference type="ARBA" id="ARBA00022747"/>
    </source>
</evidence>
<evidence type="ECO:0000313" key="7">
    <source>
        <dbReference type="Proteomes" id="UP000319280"/>
    </source>
</evidence>
<feature type="domain" description="Type I restriction modification DNA specificity" evidence="5">
    <location>
        <begin position="211"/>
        <end position="387"/>
    </location>
</feature>